<dbReference type="AlphaFoldDB" id="A0A7Z9BWL0"/>
<feature type="domain" description="Bacterial CdiA-CT RNAse A" evidence="2">
    <location>
        <begin position="21"/>
        <end position="131"/>
    </location>
</feature>
<evidence type="ECO:0000313" key="3">
    <source>
        <dbReference type="EMBL" id="VXD24093.1"/>
    </source>
</evidence>
<gene>
    <name evidence="3" type="ORF">PL8927_790183</name>
</gene>
<dbReference type="CDD" id="cd20684">
    <property type="entry name" value="CdiA-CT_Yk_RNaseA-like"/>
    <property type="match status" value="1"/>
</dbReference>
<reference evidence="3" key="1">
    <citation type="submission" date="2019-10" db="EMBL/GenBank/DDBJ databases">
        <authorList>
            <consortium name="Genoscope - CEA"/>
            <person name="William W."/>
        </authorList>
    </citation>
    <scope>NUCLEOTIDE SEQUENCE [LARGE SCALE GENOMIC DNA]</scope>
    <source>
        <strain evidence="3">BBR_PRJEB10992</strain>
    </source>
</reference>
<comment type="caution">
    <text evidence="3">The sequence shown here is derived from an EMBL/GenBank/DDBJ whole genome shotgun (WGS) entry which is preliminary data.</text>
</comment>
<accession>A0A7Z9BWL0</accession>
<organism evidence="3 4">
    <name type="scientific">Planktothrix serta PCC 8927</name>
    <dbReference type="NCBI Taxonomy" id="671068"/>
    <lineage>
        <taxon>Bacteria</taxon>
        <taxon>Bacillati</taxon>
        <taxon>Cyanobacteriota</taxon>
        <taxon>Cyanophyceae</taxon>
        <taxon>Oscillatoriophycideae</taxon>
        <taxon>Oscillatoriales</taxon>
        <taxon>Microcoleaceae</taxon>
        <taxon>Planktothrix</taxon>
    </lineage>
</organism>
<evidence type="ECO:0000256" key="1">
    <source>
        <dbReference type="SAM" id="MobiDB-lite"/>
    </source>
</evidence>
<dbReference type="InterPro" id="IPR041436">
    <property type="entry name" value="RNAse_A_bac"/>
</dbReference>
<dbReference type="RefSeq" id="WP_083625832.1">
    <property type="nucleotide sequence ID" value="NZ_LR734880.1"/>
</dbReference>
<evidence type="ECO:0000259" key="2">
    <source>
        <dbReference type="Pfam" id="PF18431"/>
    </source>
</evidence>
<dbReference type="EMBL" id="CZCU02000156">
    <property type="protein sequence ID" value="VXD24093.1"/>
    <property type="molecule type" value="Genomic_DNA"/>
</dbReference>
<keyword evidence="4" id="KW-1185">Reference proteome</keyword>
<name>A0A7Z9BWL0_9CYAN</name>
<dbReference type="Pfam" id="PF18431">
    <property type="entry name" value="RNAse_A_bac"/>
    <property type="match status" value="1"/>
</dbReference>
<protein>
    <recommendedName>
        <fullName evidence="2">Bacterial CdiA-CT RNAse A domain-containing protein</fullName>
    </recommendedName>
</protein>
<feature type="region of interest" description="Disordered" evidence="1">
    <location>
        <begin position="1"/>
        <end position="20"/>
    </location>
</feature>
<dbReference type="Proteomes" id="UP000184550">
    <property type="component" value="Unassembled WGS sequence"/>
</dbReference>
<evidence type="ECO:0000313" key="4">
    <source>
        <dbReference type="Proteomes" id="UP000184550"/>
    </source>
</evidence>
<proteinExistence type="predicted"/>
<sequence>MTDFTNITPGGGLTAHESAGGHTLARHVDLTETELANRLATQITLPRASSFLNREIAEQAISDAINANQTQITNWLSGNSSRLQINHTATNPIGVTLTRGAPSTVPDHNLQILFRRDSTLRLGYYILTAYPEP</sequence>
<dbReference type="OrthoDB" id="1938617at2"/>